<dbReference type="GO" id="GO:0016504">
    <property type="term" value="F:peptidase activator activity"/>
    <property type="evidence" value="ECO:0007669"/>
    <property type="project" value="InterPro"/>
</dbReference>
<evidence type="ECO:0000313" key="5">
    <source>
        <dbReference type="Proteomes" id="UP000008281"/>
    </source>
</evidence>
<dbReference type="AlphaFoldDB" id="E3MXQ1"/>
<dbReference type="PANTHER" id="PTHR32170:SF3">
    <property type="entry name" value="PROTEASOME ACTIVATOR COMPLEX SUBUNIT 4"/>
    <property type="match status" value="1"/>
</dbReference>
<comment type="subcellular location">
    <subcellularLocation>
        <location evidence="1">Nucleus speckle</location>
    </subcellularLocation>
</comment>
<dbReference type="InterPro" id="IPR011989">
    <property type="entry name" value="ARM-like"/>
</dbReference>
<sequence length="1052" mass="121042">MSKKEMLHHLYLIRSALLGPCFSLPLFEGKIIPLADSHIISPEDEMMTIVKPKGTPEISIDGKNVRQIILECTIDLINWLLDHNPDDVKSLQEAVSILKSLPLNRGYTKELCDTSSTSYRVTKTMLCDKLAGDRSNIEMIVEEYIMLLHQKRVAHTQGWHYNEHHKLLQDTLLKVATSTYSENRAKAQAVLLGNLIEHPYSYKQIVIDILSFLEPGNEVTHEQLKGALHLLIDGQEQSLILRKGFEQQLKMWPALVKVQHSEKPSIIALLETAQNTIVDDYESYRLKYEWEPKNVEAAWKLLKAADEGSPLHNAEMLRGPTKVEIAKYRDLLTENFEKSKSNYFSLIEQLFSLANDPTLHWRHLDMSYSMLSMQIRRDCPLPDNVVKMFVRLLINDRVKTRRFAAEAVASWLKMTKPKAVKREYLIPYKAPNTSVGAKHPIPYGFRTDNRCMMYEEEKLPKTDEEWDAFQFCCKQNWGSYTWPAKLRTYAPLKEQQAIDRSYDEFHEVEKYIVETFQDDKFMTRFRELFSIEKEDEEGKLSAVHFSLLQGLFRCYGDVLTPAFRTQLEILLASGKKYEQKLAAEITAGLINGSKLWKYEKQRKMWNWLDPLLTKTFEIMKEDGLHYWRGAIVTVCASSEARMLKPLLDLLFKLVERPTDNAYAASSRMLLVHSALCQFKWRGVELWNKLVDMMKGSLVQPFANLRDRVAISLSSATWYDLPAVSVDPSLPKRLQPPRIADISALYKDLLGTCWEEVRLVRDVDSFNCVKGSVPINGLDEETMTHSASSASLAEKSDTKKQARLTLRAVISFVFNTCNQSLDAYPPSFIELLPLWCYYSNDVGDEELQKICCSLCITHMEAIYISPENAPEVIRQFQQILSSPCWWKSKVAALKMIRMLVFSNRYVFRLHCDDIGMILVNSLNDSQIEVRERAADALSTLLQSKFFETTFELITKFSTAAHSKDLTQLHGGVLGLSAIILAFPYSVPALLPEVLMTICRFATDKNATVRDAVKCTLSEFKRTHQDSWREHERQFNEDQLMVLRDLLISPNYYV</sequence>
<keyword evidence="5" id="KW-1185">Reference proteome</keyword>
<dbReference type="CTD" id="9817598"/>
<dbReference type="GO" id="GO:0010499">
    <property type="term" value="P:proteasomal ubiquitin-independent protein catabolic process"/>
    <property type="evidence" value="ECO:0007669"/>
    <property type="project" value="TreeGrafter"/>
</dbReference>
<evidence type="ECO:0000256" key="1">
    <source>
        <dbReference type="ARBA" id="ARBA00004324"/>
    </source>
</evidence>
<dbReference type="STRING" id="31234.E3MXQ1"/>
<accession>E3MXQ1</accession>
<organism evidence="5">
    <name type="scientific">Caenorhabditis remanei</name>
    <name type="common">Caenorhabditis vulgaris</name>
    <dbReference type="NCBI Taxonomy" id="31234"/>
    <lineage>
        <taxon>Eukaryota</taxon>
        <taxon>Metazoa</taxon>
        <taxon>Ecdysozoa</taxon>
        <taxon>Nematoda</taxon>
        <taxon>Chromadorea</taxon>
        <taxon>Rhabditida</taxon>
        <taxon>Rhabditina</taxon>
        <taxon>Rhabditomorpha</taxon>
        <taxon>Rhabditoidea</taxon>
        <taxon>Rhabditidae</taxon>
        <taxon>Peloderinae</taxon>
        <taxon>Caenorhabditis</taxon>
    </lineage>
</organism>
<dbReference type="InterPro" id="IPR055455">
    <property type="entry name" value="HEAT_PSME4"/>
</dbReference>
<dbReference type="Gene3D" id="1.25.10.10">
    <property type="entry name" value="Leucine-rich Repeat Variant"/>
    <property type="match status" value="1"/>
</dbReference>
<evidence type="ECO:0000259" key="3">
    <source>
        <dbReference type="Pfam" id="PF23096"/>
    </source>
</evidence>
<dbReference type="InParanoid" id="E3MXQ1"/>
<dbReference type="GO" id="GO:0005829">
    <property type="term" value="C:cytosol"/>
    <property type="evidence" value="ECO:0007669"/>
    <property type="project" value="TreeGrafter"/>
</dbReference>
<dbReference type="Pfam" id="PF11919">
    <property type="entry name" value="PSME4_C"/>
    <property type="match status" value="1"/>
</dbReference>
<dbReference type="GeneID" id="9817598"/>
<dbReference type="GO" id="GO:0016607">
    <property type="term" value="C:nuclear speck"/>
    <property type="evidence" value="ECO:0007669"/>
    <property type="project" value="UniProtKB-SubCell"/>
</dbReference>
<dbReference type="InterPro" id="IPR035309">
    <property type="entry name" value="PSME4"/>
</dbReference>
<dbReference type="RefSeq" id="XP_003099058.2">
    <property type="nucleotide sequence ID" value="XM_003099010.2"/>
</dbReference>
<dbReference type="SUPFAM" id="SSF48371">
    <property type="entry name" value="ARM repeat"/>
    <property type="match status" value="1"/>
</dbReference>
<evidence type="ECO:0000313" key="4">
    <source>
        <dbReference type="EMBL" id="EFP11665.1"/>
    </source>
</evidence>
<dbReference type="InterPro" id="IPR021843">
    <property type="entry name" value="PSME4_C"/>
</dbReference>
<dbReference type="OrthoDB" id="17907at2759"/>
<feature type="domain" description="Proteasome activator complex subunit 4-like HEAT repeat-like" evidence="3">
    <location>
        <begin position="385"/>
        <end position="673"/>
    </location>
</feature>
<dbReference type="InterPro" id="IPR016024">
    <property type="entry name" value="ARM-type_fold"/>
</dbReference>
<dbReference type="EMBL" id="DS268492">
    <property type="protein sequence ID" value="EFP11665.1"/>
    <property type="molecule type" value="Genomic_DNA"/>
</dbReference>
<dbReference type="KEGG" id="crq:GCK72_002867"/>
<reference evidence="4" key="1">
    <citation type="submission" date="2007-07" db="EMBL/GenBank/DDBJ databases">
        <title>PCAP assembly of the Caenorhabditis remanei genome.</title>
        <authorList>
            <consortium name="The Caenorhabditis remanei Sequencing Consortium"/>
            <person name="Wilson R.K."/>
        </authorList>
    </citation>
    <scope>NUCLEOTIDE SEQUENCE [LARGE SCALE GENOMIC DNA]</scope>
    <source>
        <strain evidence="4">PB4641</strain>
    </source>
</reference>
<dbReference type="GO" id="GO:0070628">
    <property type="term" value="F:proteasome binding"/>
    <property type="evidence" value="ECO:0007669"/>
    <property type="project" value="InterPro"/>
</dbReference>
<dbReference type="PANTHER" id="PTHR32170">
    <property type="entry name" value="PROTEASOME ACTIVATOR COMPLEX SUBUNIT 4"/>
    <property type="match status" value="1"/>
</dbReference>
<dbReference type="Pfam" id="PF23096">
    <property type="entry name" value="HEAT_PSME4"/>
    <property type="match status" value="1"/>
</dbReference>
<name>E3MXQ1_CAERE</name>
<dbReference type="HOGENOM" id="CLU_000772_2_0_1"/>
<dbReference type="Pfam" id="PF24987">
    <property type="entry name" value="HEAT_EF3_N"/>
    <property type="match status" value="1"/>
</dbReference>
<protein>
    <submittedName>
        <fullName evidence="4">Uncharacterized protein</fullName>
    </submittedName>
</protein>
<proteinExistence type="predicted"/>
<dbReference type="Proteomes" id="UP000008281">
    <property type="component" value="Unassembled WGS sequence"/>
</dbReference>
<gene>
    <name evidence="4" type="ORF">CRE_27746</name>
</gene>
<evidence type="ECO:0000259" key="2">
    <source>
        <dbReference type="Pfam" id="PF11919"/>
    </source>
</evidence>
<dbReference type="eggNOG" id="KOG1851">
    <property type="taxonomic scope" value="Eukaryota"/>
</dbReference>
<feature type="domain" description="Proteasome activator complex subunit 4 C-terminal" evidence="2">
    <location>
        <begin position="965"/>
        <end position="1052"/>
    </location>
</feature>